<protein>
    <submittedName>
        <fullName evidence="2">Uncharacterized protein</fullName>
    </submittedName>
</protein>
<organism evidence="2 3">
    <name type="scientific">Dethiosulfatibacter aminovorans DSM 17477</name>
    <dbReference type="NCBI Taxonomy" id="1121476"/>
    <lineage>
        <taxon>Bacteria</taxon>
        <taxon>Bacillati</taxon>
        <taxon>Bacillota</taxon>
        <taxon>Tissierellia</taxon>
        <taxon>Dethiosulfatibacter</taxon>
    </lineage>
</organism>
<evidence type="ECO:0000313" key="2">
    <source>
        <dbReference type="EMBL" id="SHJ44865.1"/>
    </source>
</evidence>
<reference evidence="2 3" key="1">
    <citation type="submission" date="2016-11" db="EMBL/GenBank/DDBJ databases">
        <authorList>
            <person name="Jaros S."/>
            <person name="Januszkiewicz K."/>
            <person name="Wedrychowicz H."/>
        </authorList>
    </citation>
    <scope>NUCLEOTIDE SEQUENCE [LARGE SCALE GENOMIC DNA]</scope>
    <source>
        <strain evidence="2 3">DSM 17477</strain>
    </source>
</reference>
<keyword evidence="1" id="KW-0732">Signal</keyword>
<dbReference type="RefSeq" id="WP_073049997.1">
    <property type="nucleotide sequence ID" value="NZ_FQZL01000021.1"/>
</dbReference>
<dbReference type="Proteomes" id="UP000184052">
    <property type="component" value="Unassembled WGS sequence"/>
</dbReference>
<gene>
    <name evidence="2" type="ORF">SAMN02745751_02587</name>
</gene>
<name>A0A1M6JDY0_9FIRM</name>
<dbReference type="AlphaFoldDB" id="A0A1M6JDY0"/>
<evidence type="ECO:0000256" key="1">
    <source>
        <dbReference type="SAM" id="SignalP"/>
    </source>
</evidence>
<keyword evidence="3" id="KW-1185">Reference proteome</keyword>
<evidence type="ECO:0000313" key="3">
    <source>
        <dbReference type="Proteomes" id="UP000184052"/>
    </source>
</evidence>
<accession>A0A1M6JDY0</accession>
<sequence length="279" mass="30439">MKKLSILLIVTLILGITLTTAMALEDADGTKLSGEHYTLNIIGVTNPKTADMTGSNRNTIFVPLEGKSKISLMENNQADPDNIDIKKDLQVIDGNAFPVGTERIGEAIFMLPAPGLDPYVIGQDMTGVDVLSAYSIYVRPLGKPLGSATITTCADIIEDGENGLKDFLSKSNIKVLNDAADLGGYASIEQVGSLVENLVTYRTKGKTQFTNVTAELTTIVLKVGIFVEDELVETIYVRVPIFDEILENEYWEYDNNGLKHLQVRFYPIETDVSLGDGDL</sequence>
<dbReference type="OrthoDB" id="1493645at2"/>
<feature type="signal peptide" evidence="1">
    <location>
        <begin position="1"/>
        <end position="23"/>
    </location>
</feature>
<feature type="chain" id="PRO_5012793717" evidence="1">
    <location>
        <begin position="24"/>
        <end position="279"/>
    </location>
</feature>
<proteinExistence type="predicted"/>
<dbReference type="EMBL" id="FQZL01000021">
    <property type="protein sequence ID" value="SHJ44865.1"/>
    <property type="molecule type" value="Genomic_DNA"/>
</dbReference>